<name>A0A1Y1ZYH9_9PLEO</name>
<dbReference type="Proteomes" id="UP000193144">
    <property type="component" value="Unassembled WGS sequence"/>
</dbReference>
<evidence type="ECO:0000256" key="1">
    <source>
        <dbReference type="SAM" id="Coils"/>
    </source>
</evidence>
<proteinExistence type="predicted"/>
<evidence type="ECO:0008006" key="4">
    <source>
        <dbReference type="Google" id="ProtNLM"/>
    </source>
</evidence>
<keyword evidence="1" id="KW-0175">Coiled coil</keyword>
<feature type="coiled-coil region" evidence="1">
    <location>
        <begin position="228"/>
        <end position="339"/>
    </location>
</feature>
<dbReference type="STRING" id="1231657.A0A1Y1ZYH9"/>
<evidence type="ECO:0000313" key="2">
    <source>
        <dbReference type="EMBL" id="ORY15240.1"/>
    </source>
</evidence>
<accession>A0A1Y1ZYH9</accession>
<evidence type="ECO:0000313" key="3">
    <source>
        <dbReference type="Proteomes" id="UP000193144"/>
    </source>
</evidence>
<protein>
    <recommendedName>
        <fullName evidence="4">Fungal N-terminal domain-containing protein</fullName>
    </recommendedName>
</protein>
<gene>
    <name evidence="2" type="ORF">BCR34DRAFT_585145</name>
</gene>
<keyword evidence="3" id="KW-1185">Reference proteome</keyword>
<organism evidence="2 3">
    <name type="scientific">Clohesyomyces aquaticus</name>
    <dbReference type="NCBI Taxonomy" id="1231657"/>
    <lineage>
        <taxon>Eukaryota</taxon>
        <taxon>Fungi</taxon>
        <taxon>Dikarya</taxon>
        <taxon>Ascomycota</taxon>
        <taxon>Pezizomycotina</taxon>
        <taxon>Dothideomycetes</taxon>
        <taxon>Pleosporomycetidae</taxon>
        <taxon>Pleosporales</taxon>
        <taxon>Lindgomycetaceae</taxon>
        <taxon>Clohesyomyces</taxon>
    </lineage>
</organism>
<comment type="caution">
    <text evidence="2">The sequence shown here is derived from an EMBL/GenBank/DDBJ whole genome shotgun (WGS) entry which is preliminary data.</text>
</comment>
<reference evidence="2 3" key="1">
    <citation type="submission" date="2016-07" db="EMBL/GenBank/DDBJ databases">
        <title>Pervasive Adenine N6-methylation of Active Genes in Fungi.</title>
        <authorList>
            <consortium name="DOE Joint Genome Institute"/>
            <person name="Mondo S.J."/>
            <person name="Dannebaum R.O."/>
            <person name="Kuo R.C."/>
            <person name="Labutti K."/>
            <person name="Haridas S."/>
            <person name="Kuo A."/>
            <person name="Salamov A."/>
            <person name="Ahrendt S.R."/>
            <person name="Lipzen A."/>
            <person name="Sullivan W."/>
            <person name="Andreopoulos W.B."/>
            <person name="Clum A."/>
            <person name="Lindquist E."/>
            <person name="Daum C."/>
            <person name="Ramamoorthy G.K."/>
            <person name="Gryganskyi A."/>
            <person name="Culley D."/>
            <person name="Magnuson J.K."/>
            <person name="James T.Y."/>
            <person name="O'Malley M.A."/>
            <person name="Stajich J.E."/>
            <person name="Spatafora J.W."/>
            <person name="Visel A."/>
            <person name="Grigoriev I.V."/>
        </authorList>
    </citation>
    <scope>NUCLEOTIDE SEQUENCE [LARGE SCALE GENOMIC DNA]</scope>
    <source>
        <strain evidence="2 3">CBS 115471</strain>
    </source>
</reference>
<sequence length="416" mass="47489">MDPLTITGTVIAISGHVFSTAQALYNLRQRYKTAEPMIKSMHSELMMIGACLGLFQNVISSDIGDFQKILTSQPGLERIIDTSLTDCTVIYSAVADEVQKLSENVESTTTRIKYTWNEAAMAHLFDQLREHQKALADVVQIFQMERNQDSILEIQKILKKKVVPALKLRTSSSEKLRRAYPKMRVPPSIFEGSKDDAASIFSFESVPTATQFDFDRDLANSPVYRRTLSAHEDKIEALRKETAKLVSALNDHTAQDVPVLRAQLKAYEEANKGLQEERSQRMNEREKILERMGKLQESMTALEAQTKAPIQEAQKEITALQTKNRLLKLELNCNDADEEDMVKNFDEIMSVVLEELKASGASEALQQEARIMVERRSKEARFWKQQKEHLSSWDGKTRILPIREERSPWDFFDSDI</sequence>
<dbReference type="EMBL" id="MCFA01000026">
    <property type="protein sequence ID" value="ORY15240.1"/>
    <property type="molecule type" value="Genomic_DNA"/>
</dbReference>
<dbReference type="AlphaFoldDB" id="A0A1Y1ZYH9"/>